<dbReference type="Proteomes" id="UP000272428">
    <property type="component" value="Unassembled WGS sequence"/>
</dbReference>
<dbReference type="AlphaFoldDB" id="A0A495SEA2"/>
<evidence type="ECO:0000313" key="2">
    <source>
        <dbReference type="EMBL" id="RKS98234.1"/>
    </source>
</evidence>
<protein>
    <submittedName>
        <fullName evidence="2">Uncharacterized protein</fullName>
    </submittedName>
</protein>
<reference evidence="2 3" key="1">
    <citation type="submission" date="2018-10" db="EMBL/GenBank/DDBJ databases">
        <title>Genomic Encyclopedia of Archaeal and Bacterial Type Strains, Phase II (KMG-II): from individual species to whole genera.</title>
        <authorList>
            <person name="Goeker M."/>
        </authorList>
    </citation>
    <scope>NUCLEOTIDE SEQUENCE [LARGE SCALE GENOMIC DNA]</scope>
    <source>
        <strain evidence="2 3">DSM 14219</strain>
    </source>
</reference>
<dbReference type="EMBL" id="RBXB01000002">
    <property type="protein sequence ID" value="RKS98234.1"/>
    <property type="molecule type" value="Genomic_DNA"/>
</dbReference>
<dbReference type="RefSeq" id="WP_121461947.1">
    <property type="nucleotide sequence ID" value="NZ_RBXB01000002.1"/>
</dbReference>
<feature type="region of interest" description="Disordered" evidence="1">
    <location>
        <begin position="36"/>
        <end position="57"/>
    </location>
</feature>
<sequence length="173" mass="19376">MKIDKNLKNEILIGVCLSASIYYVIKKMQGSVTQTVVTEPSNTGSENTNPSTGNGSTVTPVVTSYQAKYFKDSEYFGKNKAPEKYYNSWKALSMILDKIRIAFGSAVIITKGYEPVYNGVILNSFNMCSAVQIYPQNNDYDHLFSVCKSLLNLGNISVKKLYQMDSKQIFIEM</sequence>
<dbReference type="OrthoDB" id="1454206at2"/>
<organism evidence="2 3">
    <name type="scientific">Chryseobacterium defluvii</name>
    <dbReference type="NCBI Taxonomy" id="160396"/>
    <lineage>
        <taxon>Bacteria</taxon>
        <taxon>Pseudomonadati</taxon>
        <taxon>Bacteroidota</taxon>
        <taxon>Flavobacteriia</taxon>
        <taxon>Flavobacteriales</taxon>
        <taxon>Weeksellaceae</taxon>
        <taxon>Chryseobacterium group</taxon>
        <taxon>Chryseobacterium</taxon>
    </lineage>
</organism>
<name>A0A495SEA2_9FLAO</name>
<evidence type="ECO:0000313" key="3">
    <source>
        <dbReference type="Proteomes" id="UP000272428"/>
    </source>
</evidence>
<gene>
    <name evidence="2" type="ORF">BCF58_2375</name>
</gene>
<comment type="caution">
    <text evidence="2">The sequence shown here is derived from an EMBL/GenBank/DDBJ whole genome shotgun (WGS) entry which is preliminary data.</text>
</comment>
<accession>A0A495SEA2</accession>
<proteinExistence type="predicted"/>
<keyword evidence="3" id="KW-1185">Reference proteome</keyword>
<evidence type="ECO:0000256" key="1">
    <source>
        <dbReference type="SAM" id="MobiDB-lite"/>
    </source>
</evidence>